<keyword evidence="1" id="KW-0812">Transmembrane</keyword>
<dbReference type="PATRIC" id="fig|1379739.3.peg.1287"/>
<proteinExistence type="predicted"/>
<feature type="transmembrane region" description="Helical" evidence="1">
    <location>
        <begin position="33"/>
        <end position="51"/>
    </location>
</feature>
<evidence type="ECO:0000256" key="1">
    <source>
        <dbReference type="SAM" id="Phobius"/>
    </source>
</evidence>
<protein>
    <submittedName>
        <fullName evidence="2">DNA-binding protein</fullName>
    </submittedName>
</protein>
<accession>A0A0D1BVU6</accession>
<keyword evidence="1" id="KW-1133">Transmembrane helix</keyword>
<dbReference type="EMBL" id="JXSU01000007">
    <property type="protein sequence ID" value="KIS22931.1"/>
    <property type="molecule type" value="Genomic_DNA"/>
</dbReference>
<dbReference type="Gene3D" id="3.30.1390.10">
    <property type="match status" value="1"/>
</dbReference>
<dbReference type="GO" id="GO:0003677">
    <property type="term" value="F:DNA binding"/>
    <property type="evidence" value="ECO:0007669"/>
    <property type="project" value="UniProtKB-KW"/>
</dbReference>
<evidence type="ECO:0000313" key="2">
    <source>
        <dbReference type="EMBL" id="KIS22931.1"/>
    </source>
</evidence>
<gene>
    <name evidence="2" type="ORF">N495_04820</name>
</gene>
<dbReference type="OrthoDB" id="2157431at2"/>
<keyword evidence="1" id="KW-0472">Membrane</keyword>
<dbReference type="InterPro" id="IPR014719">
    <property type="entry name" value="Ribosomal_bL12_C/ClpS-like"/>
</dbReference>
<dbReference type="Proteomes" id="UP000032250">
    <property type="component" value="Unassembled WGS sequence"/>
</dbReference>
<dbReference type="RefSeq" id="WP_003489224.1">
    <property type="nucleotide sequence ID" value="NZ_JXSU01000007.1"/>
</dbReference>
<dbReference type="HOGENOM" id="CLU_2166544_0_0_9"/>
<reference evidence="2 3" key="1">
    <citation type="submission" date="2014-06" db="EMBL/GenBank/DDBJ databases">
        <title>Genome characterization of distinct group I Clostridium botulinum lineages.</title>
        <authorList>
            <person name="Giordani F."/>
            <person name="Anselmo A."/>
            <person name="Fillo S."/>
            <person name="Palozzi A.M."/>
            <person name="Fortunato A."/>
            <person name="Gentile B."/>
            <person name="Ciammaruconi A."/>
            <person name="Anniballi F."/>
            <person name="De Medici D."/>
            <person name="Lista F."/>
        </authorList>
    </citation>
    <scope>NUCLEOTIDE SEQUENCE [LARGE SCALE GENOMIC DNA]</scope>
    <source>
        <strain evidence="2 3">B2 450</strain>
    </source>
</reference>
<keyword evidence="2" id="KW-0238">DNA-binding</keyword>
<organism evidence="2 3">
    <name type="scientific">Clostridium botulinum B2 450</name>
    <dbReference type="NCBI Taxonomy" id="1379739"/>
    <lineage>
        <taxon>Bacteria</taxon>
        <taxon>Bacillati</taxon>
        <taxon>Bacillota</taxon>
        <taxon>Clostridia</taxon>
        <taxon>Eubacteriales</taxon>
        <taxon>Clostridiaceae</taxon>
        <taxon>Clostridium</taxon>
    </lineage>
</organism>
<evidence type="ECO:0000313" key="3">
    <source>
        <dbReference type="Proteomes" id="UP000032250"/>
    </source>
</evidence>
<sequence length="114" mass="12866">MLKLKAWTLWLIGAICFIVAGIMKITKKEYSNGFIFIILGVAYVIFSIVSYKGINKINGNTLSDEELKNMDNELRELITDGERIKAIKKYRMVTGAGLIEAKEYVDSLIKGETK</sequence>
<dbReference type="AlphaFoldDB" id="A0A0D1BVU6"/>
<comment type="caution">
    <text evidence="2">The sequence shown here is derived from an EMBL/GenBank/DDBJ whole genome shotgun (WGS) entry which is preliminary data.</text>
</comment>
<name>A0A0D1BVU6_CLOBO</name>
<feature type="transmembrane region" description="Helical" evidence="1">
    <location>
        <begin position="6"/>
        <end position="26"/>
    </location>
</feature>